<dbReference type="Pfam" id="PF18932">
    <property type="entry name" value="DUF5681"/>
    <property type="match status" value="1"/>
</dbReference>
<dbReference type="EMBL" id="SNRY01003775">
    <property type="protein sequence ID" value="KAA6319777.1"/>
    <property type="molecule type" value="Genomic_DNA"/>
</dbReference>
<evidence type="ECO:0000256" key="1">
    <source>
        <dbReference type="SAM" id="MobiDB-lite"/>
    </source>
</evidence>
<feature type="non-terminal residue" evidence="3">
    <location>
        <position position="50"/>
    </location>
</feature>
<name>A0A5J4QDN7_9ZZZZ</name>
<gene>
    <name evidence="3" type="ORF">EZS27_030361</name>
</gene>
<protein>
    <recommendedName>
        <fullName evidence="2">DUF5681 domain-containing protein</fullName>
    </recommendedName>
</protein>
<reference evidence="3" key="1">
    <citation type="submission" date="2019-03" db="EMBL/GenBank/DDBJ databases">
        <title>Single cell metagenomics reveals metabolic interactions within the superorganism composed of flagellate Streblomastix strix and complex community of Bacteroidetes bacteria on its surface.</title>
        <authorList>
            <person name="Treitli S.C."/>
            <person name="Kolisko M."/>
            <person name="Husnik F."/>
            <person name="Keeling P."/>
            <person name="Hampl V."/>
        </authorList>
    </citation>
    <scope>NUCLEOTIDE SEQUENCE</scope>
    <source>
        <strain evidence="3">STM</strain>
    </source>
</reference>
<dbReference type="AlphaFoldDB" id="A0A5J4QDN7"/>
<evidence type="ECO:0000259" key="2">
    <source>
        <dbReference type="Pfam" id="PF18932"/>
    </source>
</evidence>
<accession>A0A5J4QDN7</accession>
<feature type="region of interest" description="Disordered" evidence="1">
    <location>
        <begin position="1"/>
        <end position="26"/>
    </location>
</feature>
<feature type="domain" description="DUF5681" evidence="2">
    <location>
        <begin position="4"/>
        <end position="41"/>
    </location>
</feature>
<dbReference type="InterPro" id="IPR043736">
    <property type="entry name" value="DUF5681"/>
</dbReference>
<comment type="caution">
    <text evidence="3">The sequence shown here is derived from an EMBL/GenBank/DDBJ whole genome shotgun (WGS) entry which is preliminary data.</text>
</comment>
<sequence>MAQRKGQTGNPRGRPKGKPNKVTMETREWIKRLIDKNRGQIEKDLKALDP</sequence>
<proteinExistence type="predicted"/>
<organism evidence="3">
    <name type="scientific">termite gut metagenome</name>
    <dbReference type="NCBI Taxonomy" id="433724"/>
    <lineage>
        <taxon>unclassified sequences</taxon>
        <taxon>metagenomes</taxon>
        <taxon>organismal metagenomes</taxon>
    </lineage>
</organism>
<feature type="compositionally biased region" description="Polar residues" evidence="1">
    <location>
        <begin position="1"/>
        <end position="10"/>
    </location>
</feature>
<evidence type="ECO:0000313" key="3">
    <source>
        <dbReference type="EMBL" id="KAA6319777.1"/>
    </source>
</evidence>